<organism evidence="4">
    <name type="scientific">uncultured miscellaneous Crenarchaeota group</name>
    <dbReference type="NCBI Taxonomy" id="1368239"/>
    <lineage>
        <taxon>Archaea</taxon>
        <taxon>Candidatus Bathyarchaeota</taxon>
        <taxon>environmental samples</taxon>
    </lineage>
</organism>
<dbReference type="PANTHER" id="PTHR43364">
    <property type="entry name" value="NADH-SPECIFIC METHYLGLYOXAL REDUCTASE-RELATED"/>
    <property type="match status" value="1"/>
</dbReference>
<feature type="region of interest" description="Disordered" evidence="2">
    <location>
        <begin position="313"/>
        <end position="336"/>
    </location>
</feature>
<dbReference type="InterPro" id="IPR050523">
    <property type="entry name" value="AKR_Detox_Biosynth"/>
</dbReference>
<dbReference type="Pfam" id="PF00248">
    <property type="entry name" value="Aldo_ket_red"/>
    <property type="match status" value="1"/>
</dbReference>
<dbReference type="Gene3D" id="3.20.20.100">
    <property type="entry name" value="NADP-dependent oxidoreductase domain"/>
    <property type="match status" value="1"/>
</dbReference>
<reference evidence="4" key="1">
    <citation type="journal article" date="2014" name="ISME J.">
        <title>Genetic and functional properties of uncultivated MCG archaea assessed by metagenome and gene expression analyses.</title>
        <authorList>
            <person name="Meng J."/>
            <person name="Xu J."/>
            <person name="Qin D."/>
            <person name="He Y."/>
            <person name="Xiao X."/>
            <person name="Wang F."/>
        </authorList>
    </citation>
    <scope>NUCLEOTIDE SEQUENCE</scope>
</reference>
<dbReference type="InterPro" id="IPR023210">
    <property type="entry name" value="NADP_OxRdtase_dom"/>
</dbReference>
<dbReference type="EMBL" id="KF439061">
    <property type="protein sequence ID" value="AHM02038.1"/>
    <property type="molecule type" value="Genomic_DNA"/>
</dbReference>
<dbReference type="PRINTS" id="PR00069">
    <property type="entry name" value="ALDKETRDTASE"/>
</dbReference>
<feature type="domain" description="NADP-dependent oxidoreductase" evidence="3">
    <location>
        <begin position="15"/>
        <end position="309"/>
    </location>
</feature>
<dbReference type="GO" id="GO:0016491">
    <property type="term" value="F:oxidoreductase activity"/>
    <property type="evidence" value="ECO:0007669"/>
    <property type="project" value="UniProtKB-KW"/>
</dbReference>
<dbReference type="InterPro" id="IPR020471">
    <property type="entry name" value="AKR"/>
</dbReference>
<name>W8RW73_9ARCH</name>
<sequence length="336" mass="37035">MDYRRLGRSGLMVSPICLGTMMFGGRTDTRTAGQIVSIARDSGVNFIDTADVYNIGESERIVGKHIAQDRDKWVLATKAGDKGKGVINEGWSGRKWLMQAIDESLDRLNTDYVDIWYLHKPDFETPLEETLSAVADVIASGKARYWGISNFRGWWIAEAVRVADSIGLSRPVVCQPYYNAMDRTPEVEILPACGHYGIGVVPYSPLARGVLTGKYRPGEEPGADSRAGSGDARMMETEFRPESLAIAEKLTEHAKARGMTPGDYALLWVLNNRLVSSVLAGPRTVEQWEVYLGSLRHEFTAEDEALLNSMVPPGHPSTPGYSDPQYPITGRPVRVG</sequence>
<dbReference type="AlphaFoldDB" id="W8RW73"/>
<dbReference type="InterPro" id="IPR036812">
    <property type="entry name" value="NAD(P)_OxRdtase_dom_sf"/>
</dbReference>
<evidence type="ECO:0000256" key="1">
    <source>
        <dbReference type="ARBA" id="ARBA00023002"/>
    </source>
</evidence>
<evidence type="ECO:0000256" key="2">
    <source>
        <dbReference type="SAM" id="MobiDB-lite"/>
    </source>
</evidence>
<evidence type="ECO:0000259" key="3">
    <source>
        <dbReference type="Pfam" id="PF00248"/>
    </source>
</evidence>
<dbReference type="PANTHER" id="PTHR43364:SF4">
    <property type="entry name" value="NAD(P)-LINKED OXIDOREDUCTASE SUPERFAMILY PROTEIN"/>
    <property type="match status" value="1"/>
</dbReference>
<dbReference type="SUPFAM" id="SSF51430">
    <property type="entry name" value="NAD(P)-linked oxidoreductase"/>
    <property type="match status" value="1"/>
</dbReference>
<dbReference type="FunFam" id="3.20.20.100:FF:000004">
    <property type="entry name" value="Oxidoreductase, aldo/keto reductase"/>
    <property type="match status" value="1"/>
</dbReference>
<proteinExistence type="predicted"/>
<protein>
    <submittedName>
        <fullName evidence="4">Aldo/keto reductase</fullName>
    </submittedName>
</protein>
<keyword evidence="1" id="KW-0560">Oxidoreductase</keyword>
<evidence type="ECO:0000313" key="4">
    <source>
        <dbReference type="EMBL" id="AHM02038.1"/>
    </source>
</evidence>
<dbReference type="GO" id="GO:0005829">
    <property type="term" value="C:cytosol"/>
    <property type="evidence" value="ECO:0007669"/>
    <property type="project" value="UniProtKB-ARBA"/>
</dbReference>
<accession>W8RW73</accession>